<reference evidence="2 3" key="1">
    <citation type="submission" date="2016-11" db="EMBL/GenBank/DDBJ databases">
        <title>Whole Genome Sequencing of Mucilaginibacter polytrichastri RG4-7(T) isolated from the moss sample.</title>
        <authorList>
            <person name="Li Y."/>
        </authorList>
    </citation>
    <scope>NUCLEOTIDE SEQUENCE [LARGE SCALE GENOMIC DNA]</scope>
    <source>
        <strain evidence="2 3">RG4-7</strain>
    </source>
</reference>
<protein>
    <recommendedName>
        <fullName evidence="4">Fibronectin type-III domain-containing protein</fullName>
    </recommendedName>
</protein>
<dbReference type="RefSeq" id="WP_074488447.1">
    <property type="nucleotide sequence ID" value="NZ_FPAM01000001.1"/>
</dbReference>
<dbReference type="STRING" id="1302689.RG47T_1090"/>
<name>A0A1Q5ZV46_9SPHI</name>
<dbReference type="PROSITE" id="PS51257">
    <property type="entry name" value="PROKAR_LIPOPROTEIN"/>
    <property type="match status" value="1"/>
</dbReference>
<comment type="caution">
    <text evidence="2">The sequence shown here is derived from an EMBL/GenBank/DDBJ whole genome shotgun (WGS) entry which is preliminary data.</text>
</comment>
<dbReference type="EMBL" id="MPPL01000001">
    <property type="protein sequence ID" value="OKS85644.1"/>
    <property type="molecule type" value="Genomic_DNA"/>
</dbReference>
<dbReference type="OrthoDB" id="789771at2"/>
<organism evidence="2 3">
    <name type="scientific">Mucilaginibacter polytrichastri</name>
    <dbReference type="NCBI Taxonomy" id="1302689"/>
    <lineage>
        <taxon>Bacteria</taxon>
        <taxon>Pseudomonadati</taxon>
        <taxon>Bacteroidota</taxon>
        <taxon>Sphingobacteriia</taxon>
        <taxon>Sphingobacteriales</taxon>
        <taxon>Sphingobacteriaceae</taxon>
        <taxon>Mucilaginibacter</taxon>
    </lineage>
</organism>
<dbReference type="AlphaFoldDB" id="A0A1Q5ZV46"/>
<evidence type="ECO:0008006" key="4">
    <source>
        <dbReference type="Google" id="ProtNLM"/>
    </source>
</evidence>
<keyword evidence="1" id="KW-0732">Signal</keyword>
<evidence type="ECO:0000313" key="3">
    <source>
        <dbReference type="Proteomes" id="UP000186720"/>
    </source>
</evidence>
<evidence type="ECO:0000313" key="2">
    <source>
        <dbReference type="EMBL" id="OKS85644.1"/>
    </source>
</evidence>
<keyword evidence="3" id="KW-1185">Reference proteome</keyword>
<sequence>MKKLNYIILALSLILASCGGTGSDPAPEPDKLPVKVLQIFPEKDAVCNQGTTISATQSSVTLRWNSAANTDSYDVAVKNLLTGASTTQSSTQTQLTVTLATNTPYSWAVTSKSAKVTDTAVSDTWKFYNAGPGTVSYAPFPAELLTPTNGQAVTPVNGMVTLTWKGSDVDNDIVSYDVYLSNLPTPALYKSDVTATTLDVNAKPNSYWRVVTKDSKGNTSDSGVFQYTIK</sequence>
<dbReference type="InterPro" id="IPR013783">
    <property type="entry name" value="Ig-like_fold"/>
</dbReference>
<proteinExistence type="predicted"/>
<gene>
    <name evidence="2" type="ORF">RG47T_1090</name>
</gene>
<dbReference type="Gene3D" id="2.60.40.10">
    <property type="entry name" value="Immunoglobulins"/>
    <property type="match status" value="1"/>
</dbReference>
<feature type="chain" id="PRO_5010225002" description="Fibronectin type-III domain-containing protein" evidence="1">
    <location>
        <begin position="23"/>
        <end position="230"/>
    </location>
</feature>
<dbReference type="Proteomes" id="UP000186720">
    <property type="component" value="Unassembled WGS sequence"/>
</dbReference>
<accession>A0A1Q5ZV46</accession>
<feature type="signal peptide" evidence="1">
    <location>
        <begin position="1"/>
        <end position="22"/>
    </location>
</feature>
<evidence type="ECO:0000256" key="1">
    <source>
        <dbReference type="SAM" id="SignalP"/>
    </source>
</evidence>